<dbReference type="RefSeq" id="WP_190383999.1">
    <property type="nucleotide sequence ID" value="NZ_JACJQT010000062.1"/>
</dbReference>
<feature type="region of interest" description="Disordered" evidence="1">
    <location>
        <begin position="125"/>
        <end position="164"/>
    </location>
</feature>
<evidence type="ECO:0000313" key="2">
    <source>
        <dbReference type="EMBL" id="MBD2280444.1"/>
    </source>
</evidence>
<dbReference type="Proteomes" id="UP000606721">
    <property type="component" value="Unassembled WGS sequence"/>
</dbReference>
<gene>
    <name evidence="2" type="ORF">H6F99_19855</name>
</gene>
<accession>A0ABR8C3T1</accession>
<feature type="compositionally biased region" description="Basic and acidic residues" evidence="1">
    <location>
        <begin position="147"/>
        <end position="164"/>
    </location>
</feature>
<feature type="compositionally biased region" description="Polar residues" evidence="1">
    <location>
        <begin position="125"/>
        <end position="146"/>
    </location>
</feature>
<protein>
    <submittedName>
        <fullName evidence="2">Uncharacterized protein</fullName>
    </submittedName>
</protein>
<proteinExistence type="predicted"/>
<reference evidence="2 3" key="1">
    <citation type="journal article" date="2020" name="ISME J.">
        <title>Comparative genomics reveals insights into cyanobacterial evolution and habitat adaptation.</title>
        <authorList>
            <person name="Chen M.Y."/>
            <person name="Teng W.K."/>
            <person name="Zhao L."/>
            <person name="Hu C.X."/>
            <person name="Zhou Y.K."/>
            <person name="Han B.P."/>
            <person name="Song L.R."/>
            <person name="Shu W.S."/>
        </authorList>
    </citation>
    <scope>NUCLEOTIDE SEQUENCE [LARGE SCALE GENOMIC DNA]</scope>
    <source>
        <strain evidence="2 3">FACHB-1040</strain>
    </source>
</reference>
<evidence type="ECO:0000313" key="3">
    <source>
        <dbReference type="Proteomes" id="UP000606721"/>
    </source>
</evidence>
<sequence length="164" mass="18344">MMSQYTLIVRIPQAGNKEISYSISLSRLYESYPEDYFRQENNRSLISQTIEQQSARTLTSENLTAIISNWIADIKVGRHRTIVTLDLPLDASVPIQPVIPINNPVNNPIVAPAKKPLRPVVNPTSEIKTANISTNKVENSPNSNTEKTPEPVTDIRTDTNKADF</sequence>
<comment type="caution">
    <text evidence="2">The sequence shown here is derived from an EMBL/GenBank/DDBJ whole genome shotgun (WGS) entry which is preliminary data.</text>
</comment>
<keyword evidence="3" id="KW-1185">Reference proteome</keyword>
<organism evidence="2 3">
    <name type="scientific">Aphanizomenon flos-aquae FACHB-1040</name>
    <dbReference type="NCBI Taxonomy" id="2692887"/>
    <lineage>
        <taxon>Bacteria</taxon>
        <taxon>Bacillati</taxon>
        <taxon>Cyanobacteriota</taxon>
        <taxon>Cyanophyceae</taxon>
        <taxon>Nostocales</taxon>
        <taxon>Aphanizomenonaceae</taxon>
        <taxon>Aphanizomenon</taxon>
    </lineage>
</organism>
<dbReference type="EMBL" id="JACJQT010000062">
    <property type="protein sequence ID" value="MBD2280444.1"/>
    <property type="molecule type" value="Genomic_DNA"/>
</dbReference>
<evidence type="ECO:0000256" key="1">
    <source>
        <dbReference type="SAM" id="MobiDB-lite"/>
    </source>
</evidence>
<name>A0ABR8C3T1_APHFL</name>